<gene>
    <name evidence="2" type="ORF">HGG79_00785</name>
</gene>
<dbReference type="InterPro" id="IPR051398">
    <property type="entry name" value="Polysacch_Deacetylase"/>
</dbReference>
<proteinExistence type="predicted"/>
<dbReference type="Proteomes" id="UP000563151">
    <property type="component" value="Unassembled WGS sequence"/>
</dbReference>
<keyword evidence="3" id="KW-1185">Reference proteome</keyword>
<keyword evidence="1" id="KW-0812">Transmembrane</keyword>
<comment type="caution">
    <text evidence="2">The sequence shown here is derived from an EMBL/GenBank/DDBJ whole genome shotgun (WGS) entry which is preliminary data.</text>
</comment>
<dbReference type="AlphaFoldDB" id="A0A923IYW0"/>
<accession>A0A923IYW0</accession>
<organism evidence="2 3">
    <name type="scientific">Clostridium tetanomorphum</name>
    <dbReference type="NCBI Taxonomy" id="1553"/>
    <lineage>
        <taxon>Bacteria</taxon>
        <taxon>Bacillati</taxon>
        <taxon>Bacillota</taxon>
        <taxon>Clostridia</taxon>
        <taxon>Eubacteriales</taxon>
        <taxon>Clostridiaceae</taxon>
        <taxon>Clostridium</taxon>
    </lineage>
</organism>
<sequence length="561" mass="65124">MKNKSFSPEKKDRIKKIRGTFQGIILFVLLVVIIKALFTFLVYKPYSSDIVSKDKKSGFIAISYFGVDRTGDDTLISTEALEKQIKALKDNGYVTITQEDILDYYKKGKSLPPKSLFLLFEDGRRDTAIFSQKILEKYNYKATMLTYADKFEKRDPKFLMPKDLLKLKDSSYWELGTNGYRLEYTNVFDKDLNYLGKLNSIEFSKLSSKIDRKYNHYLMDYIRDEQGIPMENYEEMKGRINKDYESLSNIYNKEIGCIPTLYALMHSNTGQFGTNDKASEVNGKWIKELFSMNFNREGYSLNLPDSSIYDLTRVQPQAYWSTNHLLMRIWDDTKKNIEFVVGDKEKASKFQRIKGQAEFADDKIILTSLPREEGLIKLLNSERYKDINIYTTLKGNIIGSQCIYLRADEDRKNSICVQLINNTVNVIEISKGNKKVIYSIDLNPKNKNEKIDIKETGNKKLNIKLIGKKLTLTMNGKKMIEDLKVNNENEGSIFLESAWGEYGYSQRNIADDVYDGVFVSFKVTDKNDKELYDSSLKGMEVIKYNIRNSFNKIVNWFIKNL</sequence>
<keyword evidence="1" id="KW-1133">Transmembrane helix</keyword>
<keyword evidence="1" id="KW-0472">Membrane</keyword>
<dbReference type="SUPFAM" id="SSF88713">
    <property type="entry name" value="Glycoside hydrolase/deacetylase"/>
    <property type="match status" value="1"/>
</dbReference>
<keyword evidence="2" id="KW-0378">Hydrolase</keyword>
<dbReference type="InterPro" id="IPR011330">
    <property type="entry name" value="Glyco_hydro/deAcase_b/a-brl"/>
</dbReference>
<dbReference type="GO" id="GO:0005975">
    <property type="term" value="P:carbohydrate metabolic process"/>
    <property type="evidence" value="ECO:0007669"/>
    <property type="project" value="InterPro"/>
</dbReference>
<dbReference type="PANTHER" id="PTHR34216:SF3">
    <property type="entry name" value="POLY-BETA-1,6-N-ACETYL-D-GLUCOSAMINE N-DEACETYLASE"/>
    <property type="match status" value="1"/>
</dbReference>
<evidence type="ECO:0000256" key="1">
    <source>
        <dbReference type="SAM" id="Phobius"/>
    </source>
</evidence>
<evidence type="ECO:0000313" key="3">
    <source>
        <dbReference type="Proteomes" id="UP000563151"/>
    </source>
</evidence>
<dbReference type="PANTHER" id="PTHR34216">
    <property type="match status" value="1"/>
</dbReference>
<protein>
    <submittedName>
        <fullName evidence="2">Glycoside hydrolase</fullName>
    </submittedName>
</protein>
<dbReference type="RefSeq" id="WP_035146655.1">
    <property type="nucleotide sequence ID" value="NZ_JAAZWO010000001.1"/>
</dbReference>
<feature type="transmembrane region" description="Helical" evidence="1">
    <location>
        <begin position="21"/>
        <end position="43"/>
    </location>
</feature>
<dbReference type="EMBL" id="JAAZWO010000001">
    <property type="protein sequence ID" value="MBC2396312.1"/>
    <property type="molecule type" value="Genomic_DNA"/>
</dbReference>
<name>A0A923IYW0_CLOTT</name>
<dbReference type="Gene3D" id="3.20.20.370">
    <property type="entry name" value="Glycoside hydrolase/deacetylase"/>
    <property type="match status" value="1"/>
</dbReference>
<evidence type="ECO:0000313" key="2">
    <source>
        <dbReference type="EMBL" id="MBC2396312.1"/>
    </source>
</evidence>
<dbReference type="GO" id="GO:0016787">
    <property type="term" value="F:hydrolase activity"/>
    <property type="evidence" value="ECO:0007669"/>
    <property type="project" value="UniProtKB-KW"/>
</dbReference>
<reference evidence="2 3" key="1">
    <citation type="submission" date="2020-04" db="EMBL/GenBank/DDBJ databases">
        <title>Genomic insights into acetone-butanol-ethanol (ABE) fermentation by sequencing solventogenic clostridia strains.</title>
        <authorList>
            <person name="Brown S."/>
        </authorList>
    </citation>
    <scope>NUCLEOTIDE SEQUENCE [LARGE SCALE GENOMIC DNA]</scope>
    <source>
        <strain evidence="2 3">DJ011</strain>
    </source>
</reference>